<dbReference type="PANTHER" id="PTHR31042">
    <property type="entry name" value="CORE-2/I-BRANCHING BETA-1,6-N-ACETYLGLUCOSAMINYLTRANSFERASE FAMILY PROTEIN-RELATED"/>
    <property type="match status" value="1"/>
</dbReference>
<dbReference type="GO" id="GO:0016757">
    <property type="term" value="F:glycosyltransferase activity"/>
    <property type="evidence" value="ECO:0007669"/>
    <property type="project" value="UniProtKB-KW"/>
</dbReference>
<organism evidence="8 9">
    <name type="scientific">Oldenlandia corymbosa var. corymbosa</name>
    <dbReference type="NCBI Taxonomy" id="529605"/>
    <lineage>
        <taxon>Eukaryota</taxon>
        <taxon>Viridiplantae</taxon>
        <taxon>Streptophyta</taxon>
        <taxon>Embryophyta</taxon>
        <taxon>Tracheophyta</taxon>
        <taxon>Spermatophyta</taxon>
        <taxon>Magnoliopsida</taxon>
        <taxon>eudicotyledons</taxon>
        <taxon>Gunneridae</taxon>
        <taxon>Pentapetalae</taxon>
        <taxon>asterids</taxon>
        <taxon>lamiids</taxon>
        <taxon>Gentianales</taxon>
        <taxon>Rubiaceae</taxon>
        <taxon>Rubioideae</taxon>
        <taxon>Spermacoceae</taxon>
        <taxon>Hedyotis-Oldenlandia complex</taxon>
        <taxon>Oldenlandia</taxon>
    </lineage>
</organism>
<evidence type="ECO:0000313" key="9">
    <source>
        <dbReference type="Proteomes" id="UP001161247"/>
    </source>
</evidence>
<dbReference type="Pfam" id="PF02485">
    <property type="entry name" value="Branch"/>
    <property type="match status" value="1"/>
</dbReference>
<keyword evidence="5" id="KW-0325">Glycoprotein</keyword>
<dbReference type="PANTHER" id="PTHR31042:SF77">
    <property type="entry name" value="GLYCOSYLTRANSFERASE"/>
    <property type="match status" value="1"/>
</dbReference>
<dbReference type="InterPro" id="IPR044174">
    <property type="entry name" value="BC10-like"/>
</dbReference>
<dbReference type="InterPro" id="IPR003406">
    <property type="entry name" value="Glyco_trans_14"/>
</dbReference>
<accession>A0AAV1DS03</accession>
<proteinExistence type="predicted"/>
<keyword evidence="2" id="KW-0328">Glycosyltransferase</keyword>
<dbReference type="EMBL" id="OX459123">
    <property type="protein sequence ID" value="CAI9110660.1"/>
    <property type="molecule type" value="Genomic_DNA"/>
</dbReference>
<evidence type="ECO:0000256" key="2">
    <source>
        <dbReference type="ARBA" id="ARBA00022676"/>
    </source>
</evidence>
<reference evidence="8" key="1">
    <citation type="submission" date="2023-03" db="EMBL/GenBank/DDBJ databases">
        <authorList>
            <person name="Julca I."/>
        </authorList>
    </citation>
    <scope>NUCLEOTIDE SEQUENCE</scope>
</reference>
<gene>
    <name evidence="8" type="ORF">OLC1_LOCUS18259</name>
</gene>
<dbReference type="GO" id="GO:0016020">
    <property type="term" value="C:membrane"/>
    <property type="evidence" value="ECO:0007669"/>
    <property type="project" value="UniProtKB-SubCell"/>
</dbReference>
<comment type="subcellular location">
    <subcellularLocation>
        <location evidence="1">Membrane</location>
        <topology evidence="1">Single-pass type II membrane protein</topology>
    </subcellularLocation>
</comment>
<evidence type="ECO:0000256" key="7">
    <source>
        <dbReference type="SAM" id="Phobius"/>
    </source>
</evidence>
<protein>
    <submittedName>
        <fullName evidence="8">OLC1v1010724C1</fullName>
    </submittedName>
</protein>
<evidence type="ECO:0000256" key="3">
    <source>
        <dbReference type="ARBA" id="ARBA00022679"/>
    </source>
</evidence>
<evidence type="ECO:0000256" key="1">
    <source>
        <dbReference type="ARBA" id="ARBA00004606"/>
    </source>
</evidence>
<keyword evidence="7" id="KW-1133">Transmembrane helix</keyword>
<dbReference type="Proteomes" id="UP001161247">
    <property type="component" value="Chromosome 6"/>
</dbReference>
<evidence type="ECO:0000256" key="6">
    <source>
        <dbReference type="SAM" id="MobiDB-lite"/>
    </source>
</evidence>
<evidence type="ECO:0000313" key="8">
    <source>
        <dbReference type="EMBL" id="CAI9110660.1"/>
    </source>
</evidence>
<keyword evidence="3" id="KW-0808">Transferase</keyword>
<name>A0AAV1DS03_OLDCO</name>
<feature type="compositionally biased region" description="Pro residues" evidence="6">
    <location>
        <begin position="53"/>
        <end position="63"/>
    </location>
</feature>
<evidence type="ECO:0000256" key="5">
    <source>
        <dbReference type="ARBA" id="ARBA00023180"/>
    </source>
</evidence>
<evidence type="ECO:0000256" key="4">
    <source>
        <dbReference type="ARBA" id="ARBA00023136"/>
    </source>
</evidence>
<dbReference type="AlphaFoldDB" id="A0AAV1DS03"/>
<feature type="transmembrane region" description="Helical" evidence="7">
    <location>
        <begin position="12"/>
        <end position="34"/>
    </location>
</feature>
<sequence length="373" mass="42979">MGSENKPLQINFWVFYFLLFLHMVSFCIVSTLYYKRVSFPVSSSHETFKDSSPPSPRLLPPPKSNAEAAGAGFHGASKVTGMSLEKQGVYLIHNMSDTELLRKVSTPIPQIFVPKVAFLFLTPGPLPLAQLWELFFLGHEGRYSIYIHPNPSYKDTWPPNSVFYNRRIPSKSVSWGETSMIDAERRLLASALLDISNQRFVLLSDSCIPVFDFITIYDYLINSTQSFVASQDDPRETGRGRYSPNMMPHITVEQWRKGSQWFEVHRDLAVLIVSDRKYYNIFREHCREPCLCEEHYLPTLVNILHPEMNTNRTVTWVDWSQGGPHPTTYGRRNVTSELKRIRKHADCTHNGKEHATCFLFARKFLPDTIEPLI</sequence>
<keyword evidence="9" id="KW-1185">Reference proteome</keyword>
<feature type="region of interest" description="Disordered" evidence="6">
    <location>
        <begin position="45"/>
        <end position="67"/>
    </location>
</feature>
<keyword evidence="4 7" id="KW-0472">Membrane</keyword>
<keyword evidence="7" id="KW-0812">Transmembrane</keyword>